<reference evidence="2" key="1">
    <citation type="submission" date="2020-11" db="EMBL/GenBank/DDBJ databases">
        <authorList>
            <person name="Tran Van P."/>
        </authorList>
    </citation>
    <scope>NUCLEOTIDE SEQUENCE</scope>
</reference>
<sequence>MGRRRRYFLSGKQDRKCEENTTCWPTARSTRSSPRTSVKIAVKGVPNMRELIGHHPINKEQVEDRCIECRKFYSTKSVLILHYNIHRLYLRYGCTECHEYFLSKNGLSVHSHRTDTIQLLHDQT</sequence>
<proteinExistence type="predicted"/>
<dbReference type="EMBL" id="OD564477">
    <property type="protein sequence ID" value="CAD7438529.1"/>
    <property type="molecule type" value="Genomic_DNA"/>
</dbReference>
<dbReference type="SUPFAM" id="SSF57667">
    <property type="entry name" value="beta-beta-alpha zinc fingers"/>
    <property type="match status" value="1"/>
</dbReference>
<evidence type="ECO:0000259" key="1">
    <source>
        <dbReference type="PROSITE" id="PS00028"/>
    </source>
</evidence>
<name>A0A7R9HWF0_9NEOP</name>
<dbReference type="InterPro" id="IPR013087">
    <property type="entry name" value="Znf_C2H2_type"/>
</dbReference>
<feature type="domain" description="C2H2-type" evidence="1">
    <location>
        <begin position="66"/>
        <end position="86"/>
    </location>
</feature>
<dbReference type="AlphaFoldDB" id="A0A7R9HWF0"/>
<gene>
    <name evidence="2" type="ORF">TBIB3V08_LOCUS1118</name>
</gene>
<organism evidence="2">
    <name type="scientific">Timema bartmani</name>
    <dbReference type="NCBI Taxonomy" id="61472"/>
    <lineage>
        <taxon>Eukaryota</taxon>
        <taxon>Metazoa</taxon>
        <taxon>Ecdysozoa</taxon>
        <taxon>Arthropoda</taxon>
        <taxon>Hexapoda</taxon>
        <taxon>Insecta</taxon>
        <taxon>Pterygota</taxon>
        <taxon>Neoptera</taxon>
        <taxon>Polyneoptera</taxon>
        <taxon>Phasmatodea</taxon>
        <taxon>Timematodea</taxon>
        <taxon>Timematoidea</taxon>
        <taxon>Timematidae</taxon>
        <taxon>Timema</taxon>
    </lineage>
</organism>
<accession>A0A7R9HWF0</accession>
<evidence type="ECO:0000313" key="2">
    <source>
        <dbReference type="EMBL" id="CAD7438529.1"/>
    </source>
</evidence>
<protein>
    <recommendedName>
        <fullName evidence="1">C2H2-type domain-containing protein</fullName>
    </recommendedName>
</protein>
<dbReference type="PROSITE" id="PS00028">
    <property type="entry name" value="ZINC_FINGER_C2H2_1"/>
    <property type="match status" value="1"/>
</dbReference>
<dbReference type="InterPro" id="IPR036236">
    <property type="entry name" value="Znf_C2H2_sf"/>
</dbReference>
<dbReference type="Gene3D" id="3.30.160.60">
    <property type="entry name" value="Classic Zinc Finger"/>
    <property type="match status" value="1"/>
</dbReference>